<organism evidence="1 2">
    <name type="scientific">Maribacter confluentis</name>
    <dbReference type="NCBI Taxonomy" id="1656093"/>
    <lineage>
        <taxon>Bacteria</taxon>
        <taxon>Pseudomonadati</taxon>
        <taxon>Bacteroidota</taxon>
        <taxon>Flavobacteriia</taxon>
        <taxon>Flavobacteriales</taxon>
        <taxon>Flavobacteriaceae</taxon>
        <taxon>Maribacter</taxon>
    </lineage>
</organism>
<comment type="caution">
    <text evidence="1">The sequence shown here is derived from an EMBL/GenBank/DDBJ whole genome shotgun (WGS) entry which is preliminary data.</text>
</comment>
<evidence type="ECO:0000313" key="2">
    <source>
        <dbReference type="Proteomes" id="UP001168579"/>
    </source>
</evidence>
<gene>
    <name evidence="1" type="ORF">Q2T41_01120</name>
</gene>
<dbReference type="PROSITE" id="PS51257">
    <property type="entry name" value="PROKAR_LIPOPROTEIN"/>
    <property type="match status" value="1"/>
</dbReference>
<dbReference type="Proteomes" id="UP001168579">
    <property type="component" value="Unassembled WGS sequence"/>
</dbReference>
<protein>
    <recommendedName>
        <fullName evidence="3">Lipoprotein</fullName>
    </recommendedName>
</protein>
<reference evidence="1" key="2">
    <citation type="submission" date="2023-06" db="EMBL/GenBank/DDBJ databases">
        <authorList>
            <person name="Lucena T."/>
            <person name="Sun Q."/>
        </authorList>
    </citation>
    <scope>NUCLEOTIDE SEQUENCE</scope>
    <source>
        <strain evidence="1">CECT 8869</strain>
    </source>
</reference>
<evidence type="ECO:0000313" key="1">
    <source>
        <dbReference type="EMBL" id="MDO1511263.1"/>
    </source>
</evidence>
<keyword evidence="2" id="KW-1185">Reference proteome</keyword>
<reference evidence="1" key="1">
    <citation type="journal article" date="2014" name="Int. J. Syst. Evol. Microbiol.">
        <title>Complete genome of a new Firmicutes species belonging to the dominant human colonic microbiota ('Ruminococcus bicirculans') reveals two chromosomes and a selective capacity to utilize plant glucans.</title>
        <authorList>
            <consortium name="NISC Comparative Sequencing Program"/>
            <person name="Wegmann U."/>
            <person name="Louis P."/>
            <person name="Goesmann A."/>
            <person name="Henrissat B."/>
            <person name="Duncan S.H."/>
            <person name="Flint H.J."/>
        </authorList>
    </citation>
    <scope>NUCLEOTIDE SEQUENCE</scope>
    <source>
        <strain evidence="1">CECT 8869</strain>
    </source>
</reference>
<sequence>MIKRLLITLLTTVLLLSCKQEHKNEFTPKSLANTTLTSTASNENQKIQLDSIAAWIDTTYLYTNTKGKQIIVQNSLPKGGHTHTFSNGQKFVYAIFWSRIINTTEAPFELSLKMPKTSIPQGTSFDNTLNVLLPNATMRIDKVPLFNYGLTDLEAALENSLQKRTSLKLTIPPKETKIFYVITLFRKGLNDKVRAGFIFKDNKAWYKVNYTEIPCGLVYPENLVSRH</sequence>
<evidence type="ECO:0008006" key="3">
    <source>
        <dbReference type="Google" id="ProtNLM"/>
    </source>
</evidence>
<dbReference type="RefSeq" id="WP_304434399.1">
    <property type="nucleotide sequence ID" value="NZ_JAUKUC010000001.1"/>
</dbReference>
<proteinExistence type="predicted"/>
<dbReference type="EMBL" id="JAUKUC010000001">
    <property type="protein sequence ID" value="MDO1511263.1"/>
    <property type="molecule type" value="Genomic_DNA"/>
</dbReference>
<accession>A0ABT8RJS7</accession>
<name>A0ABT8RJS7_9FLAO</name>